<reference evidence="2" key="1">
    <citation type="submission" date="2022-11" db="EMBL/GenBank/DDBJ databases">
        <title>Minimal conservation of predation-associated metabolite biosynthetic gene clusters underscores biosynthetic potential of Myxococcota including descriptions for ten novel species: Archangium lansinium sp. nov., Myxococcus landrumus sp. nov., Nannocystis bai.</title>
        <authorList>
            <person name="Ahearne A."/>
            <person name="Stevens C."/>
            <person name="Dowd S."/>
        </authorList>
    </citation>
    <scope>NUCLEOTIDE SEQUENCE</scope>
    <source>
        <strain evidence="2">Fl3</strain>
    </source>
</reference>
<dbReference type="PANTHER" id="PTHR35585">
    <property type="entry name" value="HHE DOMAIN PROTEIN (AFU_ORTHOLOGUE AFUA_4G00730)"/>
    <property type="match status" value="1"/>
</dbReference>
<dbReference type="RefSeq" id="WP_269032693.1">
    <property type="nucleotide sequence ID" value="NZ_CP114040.1"/>
</dbReference>
<evidence type="ECO:0000259" key="1">
    <source>
        <dbReference type="Pfam" id="PF01814"/>
    </source>
</evidence>
<name>A0ABY7GTW4_9BACT</name>
<evidence type="ECO:0000313" key="3">
    <source>
        <dbReference type="Proteomes" id="UP001164459"/>
    </source>
</evidence>
<gene>
    <name evidence="2" type="ORF">O0S08_29605</name>
</gene>
<keyword evidence="3" id="KW-1185">Reference proteome</keyword>
<proteinExistence type="predicted"/>
<sequence length="155" mass="16999">MPEPTIWDLLERDHAAVRALFDELQAAPEAEARGLLPHLVCELTAHARAKEAVLYGHLLHDERARARVVEGLEELERLRAALADLELLPAGDEKWSVRLAGAADGARGHFRVEAGELLAIARQALSEAQATELAARYLAERARIKGDLSCLAESR</sequence>
<dbReference type="Gene3D" id="1.20.120.520">
    <property type="entry name" value="nmb1532 protein domain like"/>
    <property type="match status" value="1"/>
</dbReference>
<protein>
    <submittedName>
        <fullName evidence="2">Hemerythrin domain-containing protein</fullName>
    </submittedName>
</protein>
<evidence type="ECO:0000313" key="2">
    <source>
        <dbReference type="EMBL" id="WAS90364.1"/>
    </source>
</evidence>
<dbReference type="InterPro" id="IPR012312">
    <property type="entry name" value="Hemerythrin-like"/>
</dbReference>
<dbReference type="EMBL" id="CP114040">
    <property type="protein sequence ID" value="WAS90364.1"/>
    <property type="molecule type" value="Genomic_DNA"/>
</dbReference>
<accession>A0ABY7GTW4</accession>
<organism evidence="2 3">
    <name type="scientific">Nannocystis punicea</name>
    <dbReference type="NCBI Taxonomy" id="2995304"/>
    <lineage>
        <taxon>Bacteria</taxon>
        <taxon>Pseudomonadati</taxon>
        <taxon>Myxococcota</taxon>
        <taxon>Polyangia</taxon>
        <taxon>Nannocystales</taxon>
        <taxon>Nannocystaceae</taxon>
        <taxon>Nannocystis</taxon>
    </lineage>
</organism>
<dbReference type="PANTHER" id="PTHR35585:SF1">
    <property type="entry name" value="HHE DOMAIN PROTEIN (AFU_ORTHOLOGUE AFUA_4G00730)"/>
    <property type="match status" value="1"/>
</dbReference>
<dbReference type="Pfam" id="PF01814">
    <property type="entry name" value="Hemerythrin"/>
    <property type="match status" value="1"/>
</dbReference>
<feature type="domain" description="Hemerythrin-like" evidence="1">
    <location>
        <begin position="5"/>
        <end position="119"/>
    </location>
</feature>
<dbReference type="Proteomes" id="UP001164459">
    <property type="component" value="Chromosome"/>
</dbReference>